<feature type="active site" evidence="9">
    <location>
        <position position="156"/>
    </location>
</feature>
<dbReference type="GO" id="GO:0004190">
    <property type="term" value="F:aspartic-type endopeptidase activity"/>
    <property type="evidence" value="ECO:0007669"/>
    <property type="project" value="UniProtKB-UniRule"/>
</dbReference>
<evidence type="ECO:0000256" key="3">
    <source>
        <dbReference type="ARBA" id="ARBA00022670"/>
    </source>
</evidence>
<dbReference type="RefSeq" id="WP_146521348.1">
    <property type="nucleotide sequence ID" value="NZ_CP151726.1"/>
</dbReference>
<comment type="caution">
    <text evidence="12">The sequence shown here is derived from an EMBL/GenBank/DDBJ whole genome shotgun (WGS) entry which is preliminary data.</text>
</comment>
<dbReference type="InterPro" id="IPR001872">
    <property type="entry name" value="Peptidase_A8"/>
</dbReference>
<dbReference type="EC" id="3.4.23.36" evidence="9"/>
<keyword evidence="8 9" id="KW-0472">Membrane</keyword>
<dbReference type="OrthoDB" id="9810259at2"/>
<comment type="catalytic activity">
    <reaction evidence="9">
        <text>Release of signal peptides from bacterial membrane prolipoproteins. Hydrolyzes -Xaa-Yaa-Zaa-|-(S,diacylglyceryl)Cys-, in which Xaa is hydrophobic (preferably Leu), and Yaa (Ala or Ser) and Zaa (Gly or Ala) have small, neutral side chains.</text>
        <dbReference type="EC" id="3.4.23.36"/>
    </reaction>
</comment>
<evidence type="ECO:0000256" key="5">
    <source>
        <dbReference type="ARBA" id="ARBA00022750"/>
    </source>
</evidence>
<sequence length="220" mass="24173">MDASDRPEESSDRSHNVPPVADEASLLGRAAVYFTLAITGAALDLWSKHFVFATRGIPGQKDIWWVIEPYFGIETAVNPGALFGMGAGKGTVFAAMSVFALVGILVWLFRFRAAHSLWLTVALGLVTGGIIGNLYDRLGFWWTPDYPQSWSSGVRDWILWRINEKWTWPNFNIADSLLVVGAGMLLYQSVFPGQFGLTTDPQATDPQAEPSETTNDAESS</sequence>
<comment type="subcellular location">
    <subcellularLocation>
        <location evidence="9">Cell membrane</location>
        <topology evidence="9">Multi-pass membrane protein</topology>
    </subcellularLocation>
</comment>
<reference evidence="12 13" key="1">
    <citation type="submission" date="2019-02" db="EMBL/GenBank/DDBJ databases">
        <title>Deep-cultivation of Planctomycetes and their phenomic and genomic characterization uncovers novel biology.</title>
        <authorList>
            <person name="Wiegand S."/>
            <person name="Jogler M."/>
            <person name="Boedeker C."/>
            <person name="Pinto D."/>
            <person name="Vollmers J."/>
            <person name="Rivas-Marin E."/>
            <person name="Kohn T."/>
            <person name="Peeters S.H."/>
            <person name="Heuer A."/>
            <person name="Rast P."/>
            <person name="Oberbeckmann S."/>
            <person name="Bunk B."/>
            <person name="Jeske O."/>
            <person name="Meyerdierks A."/>
            <person name="Storesund J.E."/>
            <person name="Kallscheuer N."/>
            <person name="Luecker S."/>
            <person name="Lage O.M."/>
            <person name="Pohl T."/>
            <person name="Merkel B.J."/>
            <person name="Hornburger P."/>
            <person name="Mueller R.-W."/>
            <person name="Bruemmer F."/>
            <person name="Labrenz M."/>
            <person name="Spormann A.M."/>
            <person name="Op Den Camp H."/>
            <person name="Overmann J."/>
            <person name="Amann R."/>
            <person name="Jetten M.S.M."/>
            <person name="Mascher T."/>
            <person name="Medema M.H."/>
            <person name="Devos D.P."/>
            <person name="Kaster A.-K."/>
            <person name="Ovreas L."/>
            <person name="Rohde M."/>
            <person name="Galperin M.Y."/>
            <person name="Jogler C."/>
        </authorList>
    </citation>
    <scope>NUCLEOTIDE SEQUENCE [LARGE SCALE GENOMIC DNA]</scope>
    <source>
        <strain evidence="12 13">Pla52n</strain>
    </source>
</reference>
<evidence type="ECO:0000256" key="10">
    <source>
        <dbReference type="RuleBase" id="RU004181"/>
    </source>
</evidence>
<name>A0A5C6AMA4_9BACT</name>
<dbReference type="PANTHER" id="PTHR33695">
    <property type="entry name" value="LIPOPROTEIN SIGNAL PEPTIDASE"/>
    <property type="match status" value="1"/>
</dbReference>
<evidence type="ECO:0000313" key="13">
    <source>
        <dbReference type="Proteomes" id="UP000320176"/>
    </source>
</evidence>
<evidence type="ECO:0000256" key="4">
    <source>
        <dbReference type="ARBA" id="ARBA00022692"/>
    </source>
</evidence>
<feature type="active site" evidence="9">
    <location>
        <position position="175"/>
    </location>
</feature>
<keyword evidence="3 9" id="KW-0645">Protease</keyword>
<feature type="transmembrane region" description="Helical" evidence="9">
    <location>
        <begin position="115"/>
        <end position="135"/>
    </location>
</feature>
<keyword evidence="13" id="KW-1185">Reference proteome</keyword>
<evidence type="ECO:0000256" key="1">
    <source>
        <dbReference type="ARBA" id="ARBA00006139"/>
    </source>
</evidence>
<dbReference type="AlphaFoldDB" id="A0A5C6AMA4"/>
<evidence type="ECO:0000256" key="8">
    <source>
        <dbReference type="ARBA" id="ARBA00023136"/>
    </source>
</evidence>
<protein>
    <recommendedName>
        <fullName evidence="9">Lipoprotein signal peptidase</fullName>
        <ecNumber evidence="9">3.4.23.36</ecNumber>
    </recommendedName>
    <alternativeName>
        <fullName evidence="9">Prolipoprotein signal peptidase</fullName>
    </alternativeName>
    <alternativeName>
        <fullName evidence="9">Signal peptidase II</fullName>
        <shortName evidence="9">SPase II</shortName>
    </alternativeName>
</protein>
<keyword evidence="12" id="KW-0449">Lipoprotein</keyword>
<gene>
    <name evidence="9 12" type="primary">lspA</name>
    <name evidence="12" type="ORF">Pla52n_41590</name>
</gene>
<evidence type="ECO:0000313" key="12">
    <source>
        <dbReference type="EMBL" id="TWU00790.1"/>
    </source>
</evidence>
<evidence type="ECO:0000256" key="2">
    <source>
        <dbReference type="ARBA" id="ARBA00022475"/>
    </source>
</evidence>
<keyword evidence="4 9" id="KW-0812">Transmembrane</keyword>
<keyword evidence="7 9" id="KW-1133">Transmembrane helix</keyword>
<dbReference type="Proteomes" id="UP000320176">
    <property type="component" value="Unassembled WGS sequence"/>
</dbReference>
<comment type="pathway">
    <text evidence="9">Protein modification; lipoprotein biosynthesis (signal peptide cleavage).</text>
</comment>
<evidence type="ECO:0000256" key="6">
    <source>
        <dbReference type="ARBA" id="ARBA00022801"/>
    </source>
</evidence>
<evidence type="ECO:0000256" key="7">
    <source>
        <dbReference type="ARBA" id="ARBA00022989"/>
    </source>
</evidence>
<dbReference type="GO" id="GO:0005886">
    <property type="term" value="C:plasma membrane"/>
    <property type="evidence" value="ECO:0007669"/>
    <property type="project" value="UniProtKB-SubCell"/>
</dbReference>
<evidence type="ECO:0000256" key="9">
    <source>
        <dbReference type="HAMAP-Rule" id="MF_00161"/>
    </source>
</evidence>
<comment type="caution">
    <text evidence="9">Lacks conserved residue(s) required for the propagation of feature annotation.</text>
</comment>
<keyword evidence="6 9" id="KW-0378">Hydrolase</keyword>
<proteinExistence type="inferred from homology"/>
<comment type="similarity">
    <text evidence="1 9 10">Belongs to the peptidase A8 family.</text>
</comment>
<evidence type="ECO:0000256" key="11">
    <source>
        <dbReference type="SAM" id="MobiDB-lite"/>
    </source>
</evidence>
<dbReference type="GO" id="GO:0006508">
    <property type="term" value="P:proteolysis"/>
    <property type="evidence" value="ECO:0007669"/>
    <property type="project" value="UniProtKB-KW"/>
</dbReference>
<organism evidence="12 13">
    <name type="scientific">Stieleria varia</name>
    <dbReference type="NCBI Taxonomy" id="2528005"/>
    <lineage>
        <taxon>Bacteria</taxon>
        <taxon>Pseudomonadati</taxon>
        <taxon>Planctomycetota</taxon>
        <taxon>Planctomycetia</taxon>
        <taxon>Pirellulales</taxon>
        <taxon>Pirellulaceae</taxon>
        <taxon>Stieleria</taxon>
    </lineage>
</organism>
<dbReference type="UniPathway" id="UPA00665"/>
<accession>A0A5C6AMA4</accession>
<feature type="transmembrane region" description="Helical" evidence="9">
    <location>
        <begin position="92"/>
        <end position="109"/>
    </location>
</feature>
<dbReference type="PRINTS" id="PR00781">
    <property type="entry name" value="LIPOSIGPTASE"/>
</dbReference>
<feature type="region of interest" description="Disordered" evidence="11">
    <location>
        <begin position="200"/>
        <end position="220"/>
    </location>
</feature>
<dbReference type="HAMAP" id="MF_00161">
    <property type="entry name" value="LspA"/>
    <property type="match status" value="1"/>
</dbReference>
<keyword evidence="5 9" id="KW-0064">Aspartyl protease</keyword>
<keyword evidence="2 9" id="KW-1003">Cell membrane</keyword>
<dbReference type="EMBL" id="SJPN01000005">
    <property type="protein sequence ID" value="TWU00790.1"/>
    <property type="molecule type" value="Genomic_DNA"/>
</dbReference>
<dbReference type="Pfam" id="PF01252">
    <property type="entry name" value="Peptidase_A8"/>
    <property type="match status" value="1"/>
</dbReference>
<dbReference type="PANTHER" id="PTHR33695:SF1">
    <property type="entry name" value="LIPOPROTEIN SIGNAL PEPTIDASE"/>
    <property type="match status" value="1"/>
</dbReference>
<comment type="function">
    <text evidence="9">This protein specifically catalyzes the removal of signal peptides from prolipoproteins.</text>
</comment>